<proteinExistence type="predicted"/>
<dbReference type="SUPFAM" id="SSF53098">
    <property type="entry name" value="Ribonuclease H-like"/>
    <property type="match status" value="1"/>
</dbReference>
<evidence type="ECO:0000256" key="4">
    <source>
        <dbReference type="ARBA" id="ARBA00022771"/>
    </source>
</evidence>
<dbReference type="PROSITE" id="PS50808">
    <property type="entry name" value="ZF_BED"/>
    <property type="match status" value="1"/>
</dbReference>
<dbReference type="PANTHER" id="PTHR46481:SF6">
    <property type="entry name" value="ZINC FINGER BED DOMAIN-CONTAINING PROTEIN RICESLEEPER 2-LIKE"/>
    <property type="match status" value="1"/>
</dbReference>
<evidence type="ECO:0000256" key="2">
    <source>
        <dbReference type="ARBA" id="ARBA00011738"/>
    </source>
</evidence>
<evidence type="ECO:0000313" key="12">
    <source>
        <dbReference type="EMBL" id="KAI0494271.1"/>
    </source>
</evidence>
<gene>
    <name evidence="12" type="ORF">KFK09_024403</name>
</gene>
<dbReference type="PANTHER" id="PTHR46481">
    <property type="entry name" value="ZINC FINGER BED DOMAIN-CONTAINING PROTEIN 4"/>
    <property type="match status" value="1"/>
</dbReference>
<comment type="subcellular location">
    <subcellularLocation>
        <location evidence="1">Nucleus</location>
    </subcellularLocation>
</comment>
<dbReference type="GO" id="GO:0003677">
    <property type="term" value="F:DNA binding"/>
    <property type="evidence" value="ECO:0007669"/>
    <property type="project" value="UniProtKB-KW"/>
</dbReference>
<dbReference type="GO" id="GO:0005634">
    <property type="term" value="C:nucleus"/>
    <property type="evidence" value="ECO:0007669"/>
    <property type="project" value="UniProtKB-SubCell"/>
</dbReference>
<comment type="caution">
    <text evidence="12">The sequence shown here is derived from an EMBL/GenBank/DDBJ whole genome shotgun (WGS) entry which is preliminary data.</text>
</comment>
<keyword evidence="6" id="KW-0805">Transcription regulation</keyword>
<accession>A0A8T3ADX1</accession>
<keyword evidence="8" id="KW-0804">Transcription</keyword>
<protein>
    <recommendedName>
        <fullName evidence="11">BED-type domain-containing protein</fullName>
    </recommendedName>
</protein>
<dbReference type="AlphaFoldDB" id="A0A8T3ADX1"/>
<comment type="subunit">
    <text evidence="2">Homodimer.</text>
</comment>
<dbReference type="InterPro" id="IPR003656">
    <property type="entry name" value="Znf_BED"/>
</dbReference>
<dbReference type="SMART" id="SM00614">
    <property type="entry name" value="ZnF_BED"/>
    <property type="match status" value="1"/>
</dbReference>
<keyword evidence="3" id="KW-0479">Metal-binding</keyword>
<dbReference type="GO" id="GO:0046983">
    <property type="term" value="F:protein dimerization activity"/>
    <property type="evidence" value="ECO:0007669"/>
    <property type="project" value="InterPro"/>
</dbReference>
<evidence type="ECO:0000256" key="9">
    <source>
        <dbReference type="ARBA" id="ARBA00023242"/>
    </source>
</evidence>
<dbReference type="InterPro" id="IPR052035">
    <property type="entry name" value="ZnF_BED_domain_contain"/>
</dbReference>
<dbReference type="OrthoDB" id="1935496at2759"/>
<dbReference type="EMBL" id="JAGYWB010000017">
    <property type="protein sequence ID" value="KAI0494271.1"/>
    <property type="molecule type" value="Genomic_DNA"/>
</dbReference>
<evidence type="ECO:0000256" key="5">
    <source>
        <dbReference type="ARBA" id="ARBA00022833"/>
    </source>
</evidence>
<keyword evidence="5" id="KW-0862">Zinc</keyword>
<dbReference type="Pfam" id="PF02892">
    <property type="entry name" value="zf-BED"/>
    <property type="match status" value="1"/>
</dbReference>
<evidence type="ECO:0000256" key="1">
    <source>
        <dbReference type="ARBA" id="ARBA00004123"/>
    </source>
</evidence>
<sequence>MAAIPSLSKPDFWVTYDLVIQEDVRDLGDNVPIDPNPNVVVLSLVVLSPVSLVDGKIISISSSSIHSHVVLVSFVATCSGGSPVLNVVCGADEGEGSPFLAPVSAALFDTLAAVVVLNMDYEEAVLLHAPLMARVWMQDSNTIVASNPSEHNEINEHVHVSVDNEVECDSDELNNPILTEGSVHRKKRKLTSTVWGHFEMLPLADDGKKRCKCKNCGAKYLCDSKNGTGNLKRHLQNCKKKSQDIGQLMLQSNSSTSLSMISNKFDSEEFRCLFTACIVQHDLPFQCVEWEGLRTLLRYLRPELQFISRNTARNDCKKMFNKEKLQIEAILRSCKGRVSLTSDLWTSINTDGFICLTAHFVNNNWRLQKKVINFSFMPPPHDGLALFEKLHQFLIEWKLDSKLFSITLDNASANTVSVDFLRNRLNLNSGLLCNGQFFHIRCCAHIINLIVQEGLKEIDSSVIKVRESIKYVKGSQARKQKFLECVSQSYLSNTKGLRQDVPTRWNSTFIMLDNAIYFRRAFMHLELGDSNYKCCPTDVEWDKMINICKFLAPFYEITNSISGSKYTTANLYFPCISTAYATLKYEMSCGPDYIKKMTFGMIAKFEKYWSEFSVILAIAVILDPRYKFNFVEWCYKKLYVGDYMAELEKVKENLENLFSCYATTNEEILTPESQTSQPLTQRTSSISTSSTILKSQFLQDYDSFQVDVTTPKKSELESYLDDPRIDRNSELDILHYWKLNQFRFPQVARMARDVLCIPISTMASESTFSNSGRVLDQYRSALKHDIVEALVCTKDWLFGDEESKDPELDAVTDDIMGFNFDATQTINTQDSVNLAS</sequence>
<name>A0A8T3ADX1_DENNO</name>
<keyword evidence="4 10" id="KW-0863">Zinc-finger</keyword>
<dbReference type="InterPro" id="IPR036236">
    <property type="entry name" value="Znf_C2H2_sf"/>
</dbReference>
<keyword evidence="7" id="KW-0238">DNA-binding</keyword>
<dbReference type="Proteomes" id="UP000829196">
    <property type="component" value="Unassembled WGS sequence"/>
</dbReference>
<evidence type="ECO:0000259" key="11">
    <source>
        <dbReference type="PROSITE" id="PS50808"/>
    </source>
</evidence>
<evidence type="ECO:0000256" key="6">
    <source>
        <dbReference type="ARBA" id="ARBA00023015"/>
    </source>
</evidence>
<evidence type="ECO:0000313" key="13">
    <source>
        <dbReference type="Proteomes" id="UP000829196"/>
    </source>
</evidence>
<evidence type="ECO:0000256" key="8">
    <source>
        <dbReference type="ARBA" id="ARBA00023163"/>
    </source>
</evidence>
<keyword evidence="9" id="KW-0539">Nucleus</keyword>
<evidence type="ECO:0000256" key="10">
    <source>
        <dbReference type="PROSITE-ProRule" id="PRU00027"/>
    </source>
</evidence>
<dbReference type="Pfam" id="PF05699">
    <property type="entry name" value="Dimer_Tnp_hAT"/>
    <property type="match status" value="1"/>
</dbReference>
<reference evidence="12" key="1">
    <citation type="journal article" date="2022" name="Front. Genet.">
        <title>Chromosome-Scale Assembly of the Dendrobium nobile Genome Provides Insights Into the Molecular Mechanism of the Biosynthesis of the Medicinal Active Ingredient of Dendrobium.</title>
        <authorList>
            <person name="Xu Q."/>
            <person name="Niu S.-C."/>
            <person name="Li K.-L."/>
            <person name="Zheng P.-J."/>
            <person name="Zhang X.-J."/>
            <person name="Jia Y."/>
            <person name="Liu Y."/>
            <person name="Niu Y.-X."/>
            <person name="Yu L.-H."/>
            <person name="Chen D.-F."/>
            <person name="Zhang G.-Q."/>
        </authorList>
    </citation>
    <scope>NUCLEOTIDE SEQUENCE</scope>
    <source>
        <tissue evidence="12">Leaf</tissue>
    </source>
</reference>
<feature type="domain" description="BED-type" evidence="11">
    <location>
        <begin position="189"/>
        <end position="245"/>
    </location>
</feature>
<organism evidence="12 13">
    <name type="scientific">Dendrobium nobile</name>
    <name type="common">Orchid</name>
    <dbReference type="NCBI Taxonomy" id="94219"/>
    <lineage>
        <taxon>Eukaryota</taxon>
        <taxon>Viridiplantae</taxon>
        <taxon>Streptophyta</taxon>
        <taxon>Embryophyta</taxon>
        <taxon>Tracheophyta</taxon>
        <taxon>Spermatophyta</taxon>
        <taxon>Magnoliopsida</taxon>
        <taxon>Liliopsida</taxon>
        <taxon>Asparagales</taxon>
        <taxon>Orchidaceae</taxon>
        <taxon>Epidendroideae</taxon>
        <taxon>Malaxideae</taxon>
        <taxon>Dendrobiinae</taxon>
        <taxon>Dendrobium</taxon>
    </lineage>
</organism>
<dbReference type="InterPro" id="IPR025525">
    <property type="entry name" value="hAT-like_transposase_RNase-H"/>
</dbReference>
<keyword evidence="13" id="KW-1185">Reference proteome</keyword>
<evidence type="ECO:0000256" key="7">
    <source>
        <dbReference type="ARBA" id="ARBA00023125"/>
    </source>
</evidence>
<dbReference type="InterPro" id="IPR008906">
    <property type="entry name" value="HATC_C_dom"/>
</dbReference>
<dbReference type="InterPro" id="IPR012337">
    <property type="entry name" value="RNaseH-like_sf"/>
</dbReference>
<dbReference type="Pfam" id="PF14372">
    <property type="entry name" value="hAT-like_RNase-H"/>
    <property type="match status" value="1"/>
</dbReference>
<dbReference type="SUPFAM" id="SSF57667">
    <property type="entry name" value="beta-beta-alpha zinc fingers"/>
    <property type="match status" value="1"/>
</dbReference>
<evidence type="ECO:0000256" key="3">
    <source>
        <dbReference type="ARBA" id="ARBA00022723"/>
    </source>
</evidence>
<dbReference type="GO" id="GO:0008270">
    <property type="term" value="F:zinc ion binding"/>
    <property type="evidence" value="ECO:0007669"/>
    <property type="project" value="UniProtKB-KW"/>
</dbReference>